<dbReference type="SUPFAM" id="SSF53474">
    <property type="entry name" value="alpha/beta-Hydrolases"/>
    <property type="match status" value="1"/>
</dbReference>
<proteinExistence type="predicted"/>
<evidence type="ECO:0000313" key="3">
    <source>
        <dbReference type="Proteomes" id="UP000054018"/>
    </source>
</evidence>
<name>A0A0C9ZE34_9AGAM</name>
<sequence>MAGRKSTKLYIPQPAENCTLVGVLEQLEPDKPANGKRVALILHGTMGHKDYLFQKRLAIRLPLDSFRFDFRGSHESGGQWKYGGFAEDVQDLVTVVAFLRGNYGYEIDMIVGHSRGSVVGMHWLCTSEEGKHVTAVVNVSGRYRMHRIYDQMSTYKEAFDAMGYYEWKVSVARKQILQRVYPKDLEEFASWDTGIVWDNFPPMINVLTVHGLADDVVPVYDAVIYARAFGSRAPGTHVLHLMEDADHNFTGRQDEVVDVILEWLEGHHSGALVTGVLRTGVRGRL</sequence>
<dbReference type="Proteomes" id="UP000054018">
    <property type="component" value="Unassembled WGS sequence"/>
</dbReference>
<dbReference type="InterPro" id="IPR029058">
    <property type="entry name" value="AB_hydrolase_fold"/>
</dbReference>
<protein>
    <recommendedName>
        <fullName evidence="1">AB hydrolase-1 domain-containing protein</fullName>
    </recommendedName>
</protein>
<dbReference type="InterPro" id="IPR000073">
    <property type="entry name" value="AB_hydrolase_1"/>
</dbReference>
<reference evidence="2 3" key="1">
    <citation type="submission" date="2014-04" db="EMBL/GenBank/DDBJ databases">
        <authorList>
            <consortium name="DOE Joint Genome Institute"/>
            <person name="Kuo A."/>
            <person name="Kohler A."/>
            <person name="Costa M.D."/>
            <person name="Nagy L.G."/>
            <person name="Floudas D."/>
            <person name="Copeland A."/>
            <person name="Barry K.W."/>
            <person name="Cichocki N."/>
            <person name="Veneault-Fourrey C."/>
            <person name="LaButti K."/>
            <person name="Lindquist E.A."/>
            <person name="Lipzen A."/>
            <person name="Lundell T."/>
            <person name="Morin E."/>
            <person name="Murat C."/>
            <person name="Sun H."/>
            <person name="Tunlid A."/>
            <person name="Henrissat B."/>
            <person name="Grigoriev I.V."/>
            <person name="Hibbett D.S."/>
            <person name="Martin F."/>
            <person name="Nordberg H.P."/>
            <person name="Cantor M.N."/>
            <person name="Hua S.X."/>
        </authorList>
    </citation>
    <scope>NUCLEOTIDE SEQUENCE [LARGE SCALE GENOMIC DNA]</scope>
    <source>
        <strain evidence="2 3">441</strain>
    </source>
</reference>
<dbReference type="PANTHER" id="PTHR42886:SF53">
    <property type="entry name" value="ALPHA_BETA-HYDROLASES SUPERFAMILY PROTEIN"/>
    <property type="match status" value="1"/>
</dbReference>
<evidence type="ECO:0000259" key="1">
    <source>
        <dbReference type="Pfam" id="PF12697"/>
    </source>
</evidence>
<dbReference type="OrthoDB" id="9988524at2759"/>
<dbReference type="EMBL" id="KN833696">
    <property type="protein sequence ID" value="KIK27531.1"/>
    <property type="molecule type" value="Genomic_DNA"/>
</dbReference>
<dbReference type="HOGENOM" id="CLU_048353_0_1_1"/>
<feature type="domain" description="AB hydrolase-1" evidence="1">
    <location>
        <begin position="40"/>
        <end position="258"/>
    </location>
</feature>
<keyword evidence="3" id="KW-1185">Reference proteome</keyword>
<evidence type="ECO:0000313" key="2">
    <source>
        <dbReference type="EMBL" id="KIK27531.1"/>
    </source>
</evidence>
<dbReference type="Pfam" id="PF12697">
    <property type="entry name" value="Abhydrolase_6"/>
    <property type="match status" value="1"/>
</dbReference>
<organism evidence="2 3">
    <name type="scientific">Pisolithus microcarpus 441</name>
    <dbReference type="NCBI Taxonomy" id="765257"/>
    <lineage>
        <taxon>Eukaryota</taxon>
        <taxon>Fungi</taxon>
        <taxon>Dikarya</taxon>
        <taxon>Basidiomycota</taxon>
        <taxon>Agaricomycotina</taxon>
        <taxon>Agaricomycetes</taxon>
        <taxon>Agaricomycetidae</taxon>
        <taxon>Boletales</taxon>
        <taxon>Sclerodermatineae</taxon>
        <taxon>Pisolithaceae</taxon>
        <taxon>Pisolithus</taxon>
    </lineage>
</organism>
<dbReference type="PANTHER" id="PTHR42886">
    <property type="entry name" value="RE40534P-RELATED"/>
    <property type="match status" value="1"/>
</dbReference>
<accession>A0A0C9ZE34</accession>
<gene>
    <name evidence="2" type="ORF">PISMIDRAFT_674902</name>
</gene>
<dbReference type="Gene3D" id="3.40.50.1820">
    <property type="entry name" value="alpha/beta hydrolase"/>
    <property type="match status" value="1"/>
</dbReference>
<dbReference type="STRING" id="765257.A0A0C9ZE34"/>
<reference evidence="3" key="2">
    <citation type="submission" date="2015-01" db="EMBL/GenBank/DDBJ databases">
        <title>Evolutionary Origins and Diversification of the Mycorrhizal Mutualists.</title>
        <authorList>
            <consortium name="DOE Joint Genome Institute"/>
            <consortium name="Mycorrhizal Genomics Consortium"/>
            <person name="Kohler A."/>
            <person name="Kuo A."/>
            <person name="Nagy L.G."/>
            <person name="Floudas D."/>
            <person name="Copeland A."/>
            <person name="Barry K.W."/>
            <person name="Cichocki N."/>
            <person name="Veneault-Fourrey C."/>
            <person name="LaButti K."/>
            <person name="Lindquist E.A."/>
            <person name="Lipzen A."/>
            <person name="Lundell T."/>
            <person name="Morin E."/>
            <person name="Murat C."/>
            <person name="Riley R."/>
            <person name="Ohm R."/>
            <person name="Sun H."/>
            <person name="Tunlid A."/>
            <person name="Henrissat B."/>
            <person name="Grigoriev I.V."/>
            <person name="Hibbett D.S."/>
            <person name="Martin F."/>
        </authorList>
    </citation>
    <scope>NUCLEOTIDE SEQUENCE [LARGE SCALE GENOMIC DNA]</scope>
    <source>
        <strain evidence="3">441</strain>
    </source>
</reference>
<dbReference type="AlphaFoldDB" id="A0A0C9ZE34"/>